<protein>
    <submittedName>
        <fullName evidence="5">ABC transporter substrate-binding protein</fullName>
    </submittedName>
</protein>
<evidence type="ECO:0000256" key="1">
    <source>
        <dbReference type="ARBA" id="ARBA00008814"/>
    </source>
</evidence>
<dbReference type="InterPro" id="IPR050902">
    <property type="entry name" value="ABC_Transporter_SBP"/>
</dbReference>
<evidence type="ECO:0000256" key="3">
    <source>
        <dbReference type="SAM" id="SignalP"/>
    </source>
</evidence>
<feature type="chain" id="PRO_5040770238" evidence="3">
    <location>
        <begin position="22"/>
        <end position="360"/>
    </location>
</feature>
<feature type="region of interest" description="Disordered" evidence="2">
    <location>
        <begin position="22"/>
        <end position="54"/>
    </location>
</feature>
<feature type="domain" description="Fe/B12 periplasmic-binding" evidence="4">
    <location>
        <begin position="92"/>
        <end position="357"/>
    </location>
</feature>
<evidence type="ECO:0000313" key="6">
    <source>
        <dbReference type="Proteomes" id="UP001141259"/>
    </source>
</evidence>
<sequence length="360" mass="36951">MRTLCALLLVLALAGCDAPGAASGTRPPGALDDRPPLSALTPLADPRAHTGPSTAVLSQPDVVAVRENPVQRLPVTVTDFQGTSVTVTDTSRVLAFDRAGTLSATVFGLGLGKSVVGRDVSTGFPAAQHLPLITTGGHQLNAEAVLGLRPTVVITDTTVGPWDVVLQLRDSGIPVVVVDSARTMDNTAELTTSVAAALGVPEAGRELAASITSRIDAKKAEIAKLAPAAADRKPRVVFLYVRGQSGVYYMFGKGSGADSLIGALGAVDVATEVGWEGMRPINPEALAKAAPDVILMMTAGLESVGGVDGAVRIPGVAQTPAAAHRRFIDMSDHQVLGFGPLTPDVLDALARALYAPEAGR</sequence>
<dbReference type="SUPFAM" id="SSF53807">
    <property type="entry name" value="Helical backbone' metal receptor"/>
    <property type="match status" value="1"/>
</dbReference>
<comment type="similarity">
    <text evidence="1">Belongs to the bacterial solute-binding protein 8 family.</text>
</comment>
<dbReference type="Proteomes" id="UP001141259">
    <property type="component" value="Unassembled WGS sequence"/>
</dbReference>
<evidence type="ECO:0000313" key="5">
    <source>
        <dbReference type="EMBL" id="MCS7475337.1"/>
    </source>
</evidence>
<name>A0A9X3ACR3_9PSEU</name>
<comment type="caution">
    <text evidence="5">The sequence shown here is derived from an EMBL/GenBank/DDBJ whole genome shotgun (WGS) entry which is preliminary data.</text>
</comment>
<dbReference type="RefSeq" id="WP_259620859.1">
    <property type="nucleotide sequence ID" value="NZ_JANYMP010000001.1"/>
</dbReference>
<gene>
    <name evidence="5" type="ORF">NZH93_00595</name>
</gene>
<dbReference type="PANTHER" id="PTHR30535">
    <property type="entry name" value="VITAMIN B12-BINDING PROTEIN"/>
    <property type="match status" value="1"/>
</dbReference>
<keyword evidence="6" id="KW-1185">Reference proteome</keyword>
<keyword evidence="3" id="KW-0732">Signal</keyword>
<dbReference type="Pfam" id="PF01497">
    <property type="entry name" value="Peripla_BP_2"/>
    <property type="match status" value="1"/>
</dbReference>
<dbReference type="PANTHER" id="PTHR30535:SF4">
    <property type="entry name" value="HEMIN-BINDING PERIPLASMIC PROTEIN HMUT"/>
    <property type="match status" value="1"/>
</dbReference>
<dbReference type="PROSITE" id="PS51257">
    <property type="entry name" value="PROKAR_LIPOPROTEIN"/>
    <property type="match status" value="1"/>
</dbReference>
<evidence type="ECO:0000256" key="2">
    <source>
        <dbReference type="SAM" id="MobiDB-lite"/>
    </source>
</evidence>
<accession>A0A9X3ACR3</accession>
<feature type="signal peptide" evidence="3">
    <location>
        <begin position="1"/>
        <end position="21"/>
    </location>
</feature>
<proteinExistence type="inferred from homology"/>
<dbReference type="InterPro" id="IPR002491">
    <property type="entry name" value="ABC_transptr_periplasmic_BD"/>
</dbReference>
<evidence type="ECO:0000259" key="4">
    <source>
        <dbReference type="PROSITE" id="PS50983"/>
    </source>
</evidence>
<dbReference type="Gene3D" id="3.40.50.1980">
    <property type="entry name" value="Nitrogenase molybdenum iron protein domain"/>
    <property type="match status" value="2"/>
</dbReference>
<dbReference type="AlphaFoldDB" id="A0A9X3ACR3"/>
<reference evidence="5" key="1">
    <citation type="submission" date="2022-08" db="EMBL/GenBank/DDBJ databases">
        <authorList>
            <person name="Tistechok S."/>
            <person name="Samborskyy M."/>
            <person name="Roman I."/>
        </authorList>
    </citation>
    <scope>NUCLEOTIDE SEQUENCE</scope>
    <source>
        <strain evidence="5">DSM 103496</strain>
    </source>
</reference>
<organism evidence="5 6">
    <name type="scientific">Umezawaea endophytica</name>
    <dbReference type="NCBI Taxonomy" id="1654476"/>
    <lineage>
        <taxon>Bacteria</taxon>
        <taxon>Bacillati</taxon>
        <taxon>Actinomycetota</taxon>
        <taxon>Actinomycetes</taxon>
        <taxon>Pseudonocardiales</taxon>
        <taxon>Pseudonocardiaceae</taxon>
        <taxon>Umezawaea</taxon>
    </lineage>
</organism>
<dbReference type="PROSITE" id="PS50983">
    <property type="entry name" value="FE_B12_PBP"/>
    <property type="match status" value="1"/>
</dbReference>
<dbReference type="EMBL" id="JANYMP010000001">
    <property type="protein sequence ID" value="MCS7475337.1"/>
    <property type="molecule type" value="Genomic_DNA"/>
</dbReference>